<keyword evidence="4 12" id="KW-0479">Metal-binding</keyword>
<evidence type="ECO:0000256" key="2">
    <source>
        <dbReference type="ARBA" id="ARBA00006628"/>
    </source>
</evidence>
<dbReference type="InterPro" id="IPR001019">
    <property type="entry name" value="Gprotein_alpha_su"/>
</dbReference>
<evidence type="ECO:0000256" key="3">
    <source>
        <dbReference type="ARBA" id="ARBA00022707"/>
    </source>
</evidence>
<dbReference type="GO" id="GO:0098688">
    <property type="term" value="C:parallel fiber to Purkinje cell synapse"/>
    <property type="evidence" value="ECO:0007669"/>
    <property type="project" value="UniProtKB-ARBA"/>
</dbReference>
<dbReference type="SUPFAM" id="SSF52540">
    <property type="entry name" value="P-loop containing nucleoside triphosphate hydrolases"/>
    <property type="match status" value="2"/>
</dbReference>
<evidence type="ECO:0008006" key="15">
    <source>
        <dbReference type="Google" id="ProtNLM"/>
    </source>
</evidence>
<dbReference type="CDD" id="cd00066">
    <property type="entry name" value="G-alpha"/>
    <property type="match status" value="1"/>
</dbReference>
<reference evidence="13 14" key="1">
    <citation type="submission" date="2016-06" db="EMBL/GenBank/DDBJ databases">
        <title>The Draft Genome Sequence and Annotation of the Desert Woodrat Neotoma lepida.</title>
        <authorList>
            <person name="Campbell M."/>
            <person name="Oakeson K.F."/>
            <person name="Yandell M."/>
            <person name="Halpert J.R."/>
            <person name="Dearing D."/>
        </authorList>
    </citation>
    <scope>NUCLEOTIDE SEQUENCE [LARGE SCALE GENOMIC DNA]</scope>
    <source>
        <strain evidence="13">417</strain>
        <tissue evidence="13">Liver</tissue>
    </source>
</reference>
<dbReference type="GO" id="GO:0046872">
    <property type="term" value="F:metal ion binding"/>
    <property type="evidence" value="ECO:0007669"/>
    <property type="project" value="UniProtKB-KW"/>
</dbReference>
<evidence type="ECO:0000256" key="10">
    <source>
        <dbReference type="ARBA" id="ARBA00050015"/>
    </source>
</evidence>
<dbReference type="GO" id="GO:0051430">
    <property type="term" value="F:corticotropin-releasing hormone receptor 1 binding"/>
    <property type="evidence" value="ECO:0007669"/>
    <property type="project" value="TreeGrafter"/>
</dbReference>
<dbReference type="InterPro" id="IPR027417">
    <property type="entry name" value="P-loop_NTPase"/>
</dbReference>
<name>A0A1A6G1G5_NEOLE</name>
<dbReference type="GO" id="GO:0007212">
    <property type="term" value="P:G protein-coupled dopamine receptor signaling pathway"/>
    <property type="evidence" value="ECO:0007669"/>
    <property type="project" value="TreeGrafter"/>
</dbReference>
<evidence type="ECO:0000256" key="4">
    <source>
        <dbReference type="ARBA" id="ARBA00022723"/>
    </source>
</evidence>
<dbReference type="PROSITE" id="PS51882">
    <property type="entry name" value="G_ALPHA"/>
    <property type="match status" value="2"/>
</dbReference>
<dbReference type="InterPro" id="IPR001408">
    <property type="entry name" value="Gprotein_alpha_I"/>
</dbReference>
<gene>
    <name evidence="13" type="ORF">A6R68_08848</name>
</gene>
<feature type="binding site" evidence="11">
    <location>
        <begin position="300"/>
        <end position="303"/>
    </location>
    <ligand>
        <name>GTP</name>
        <dbReference type="ChEBI" id="CHEBI:37565"/>
    </ligand>
</feature>
<dbReference type="GO" id="GO:0051051">
    <property type="term" value="P:negative regulation of transport"/>
    <property type="evidence" value="ECO:0007669"/>
    <property type="project" value="UniProtKB-ARBA"/>
</dbReference>
<feature type="binding site" evidence="11">
    <location>
        <begin position="181"/>
        <end position="182"/>
    </location>
    <ligand>
        <name>GTP</name>
        <dbReference type="ChEBI" id="CHEBI:37565"/>
    </ligand>
</feature>
<proteinExistence type="inferred from homology"/>
<keyword evidence="3" id="KW-0519">Myristate</keyword>
<dbReference type="SUPFAM" id="SSF47895">
    <property type="entry name" value="Transducin (alpha subunit), insertion domain"/>
    <property type="match status" value="1"/>
</dbReference>
<keyword evidence="6 12" id="KW-0460">Magnesium</keyword>
<dbReference type="FunFam" id="3.40.50.300:FF:000041">
    <property type="entry name" value="Guanine nucleotide-binding protein G(I) subunit alpha"/>
    <property type="match status" value="1"/>
</dbReference>
<evidence type="ECO:0000256" key="12">
    <source>
        <dbReference type="PIRSR" id="PIRSR601019-2"/>
    </source>
</evidence>
<evidence type="ECO:0000256" key="7">
    <source>
        <dbReference type="ARBA" id="ARBA00023134"/>
    </source>
</evidence>
<evidence type="ECO:0000256" key="11">
    <source>
        <dbReference type="PIRSR" id="PIRSR601019-1"/>
    </source>
</evidence>
<feature type="binding site" evidence="11">
    <location>
        <begin position="231"/>
        <end position="235"/>
    </location>
    <ligand>
        <name>GTP</name>
        <dbReference type="ChEBI" id="CHEBI:37565"/>
    </ligand>
</feature>
<dbReference type="FunFam" id="1.10.400.10:FF:000020">
    <property type="entry name" value="Guanine nucleotide-binding protein G(o) subunit alpha"/>
    <property type="match status" value="1"/>
</dbReference>
<comment type="subcellular location">
    <subcellularLocation>
        <location evidence="1">Membrane</location>
        <topology evidence="1">Lipid-anchor</topology>
    </subcellularLocation>
</comment>
<dbReference type="GO" id="GO:0005737">
    <property type="term" value="C:cytoplasm"/>
    <property type="evidence" value="ECO:0007669"/>
    <property type="project" value="TreeGrafter"/>
</dbReference>
<evidence type="ECO:0000256" key="8">
    <source>
        <dbReference type="ARBA" id="ARBA00023224"/>
    </source>
</evidence>
<dbReference type="InterPro" id="IPR011025">
    <property type="entry name" value="GproteinA_insert"/>
</dbReference>
<dbReference type="Gene3D" id="3.40.50.300">
    <property type="entry name" value="P-loop containing nucleotide triphosphate hydrolases"/>
    <property type="match status" value="2"/>
</dbReference>
<keyword evidence="9" id="KW-0449">Lipoprotein</keyword>
<keyword evidence="5 11" id="KW-0547">Nucleotide-binding</keyword>
<dbReference type="PANTHER" id="PTHR10218:SF363">
    <property type="entry name" value="G PROTEIN SUBUNIT ALPHA O1"/>
    <property type="match status" value="1"/>
</dbReference>
<evidence type="ECO:0000313" key="13">
    <source>
        <dbReference type="EMBL" id="OBS60023.1"/>
    </source>
</evidence>
<dbReference type="Pfam" id="PF00503">
    <property type="entry name" value="G-alpha"/>
    <property type="match status" value="1"/>
</dbReference>
<feature type="binding site" evidence="11">
    <location>
        <begin position="206"/>
        <end position="212"/>
    </location>
    <ligand>
        <name>GTP</name>
        <dbReference type="ChEBI" id="CHEBI:37565"/>
    </ligand>
</feature>
<dbReference type="PRINTS" id="PR00441">
    <property type="entry name" value="GPROTEINAI"/>
</dbReference>
<comment type="subunit">
    <text evidence="10">G proteins are composed of 3 units; alpha, beta and gamma. The alpha chain contains the guanine nucleotide binding site. Forms a complex with GNB1 and GNG3. Interacts with RGS14. Interacts with RGS16. Interacts with RGS19. Interacts (when palmitoylated) with ADGRG3.</text>
</comment>
<dbReference type="GO" id="GO:0005525">
    <property type="term" value="F:GTP binding"/>
    <property type="evidence" value="ECO:0007669"/>
    <property type="project" value="UniProtKB-KW"/>
</dbReference>
<dbReference type="STRING" id="56216.A0A1A6G1G5"/>
<dbReference type="GO" id="GO:0005834">
    <property type="term" value="C:heterotrimeric G-protein complex"/>
    <property type="evidence" value="ECO:0007669"/>
    <property type="project" value="TreeGrafter"/>
</dbReference>
<keyword evidence="7 11" id="KW-0342">GTP-binding</keyword>
<dbReference type="GO" id="GO:0031852">
    <property type="term" value="F:mu-type opioid receptor binding"/>
    <property type="evidence" value="ECO:0007669"/>
    <property type="project" value="TreeGrafter"/>
</dbReference>
<evidence type="ECO:0000256" key="5">
    <source>
        <dbReference type="ARBA" id="ARBA00022741"/>
    </source>
</evidence>
<evidence type="ECO:0000256" key="9">
    <source>
        <dbReference type="ARBA" id="ARBA00023288"/>
    </source>
</evidence>
<dbReference type="FunFam" id="3.40.50.300:FF:002307">
    <property type="entry name" value="Guanine nucleotide-binding protein G(k) subunit alpha"/>
    <property type="match status" value="1"/>
</dbReference>
<dbReference type="GO" id="GO:0031821">
    <property type="term" value="F:G protein-coupled serotonin receptor binding"/>
    <property type="evidence" value="ECO:0007669"/>
    <property type="project" value="TreeGrafter"/>
</dbReference>
<feature type="binding site" evidence="11">
    <location>
        <position position="356"/>
    </location>
    <ligand>
        <name>GTP</name>
        <dbReference type="ChEBI" id="CHEBI:37565"/>
    </ligand>
</feature>
<evidence type="ECO:0000313" key="14">
    <source>
        <dbReference type="Proteomes" id="UP000092124"/>
    </source>
</evidence>
<accession>A0A1A6G1G5</accession>
<evidence type="ECO:0000256" key="1">
    <source>
        <dbReference type="ARBA" id="ARBA00004635"/>
    </source>
</evidence>
<comment type="similarity">
    <text evidence="2">Belongs to the G-alpha family. G(i/o/t/z) subfamily.</text>
</comment>
<keyword evidence="14" id="KW-1185">Reference proteome</keyword>
<organism evidence="13 14">
    <name type="scientific">Neotoma lepida</name>
    <name type="common">Desert woodrat</name>
    <dbReference type="NCBI Taxonomy" id="56216"/>
    <lineage>
        <taxon>Eukaryota</taxon>
        <taxon>Metazoa</taxon>
        <taxon>Chordata</taxon>
        <taxon>Craniata</taxon>
        <taxon>Vertebrata</taxon>
        <taxon>Euteleostomi</taxon>
        <taxon>Mammalia</taxon>
        <taxon>Eutheria</taxon>
        <taxon>Euarchontoglires</taxon>
        <taxon>Glires</taxon>
        <taxon>Rodentia</taxon>
        <taxon>Myomorpha</taxon>
        <taxon>Muroidea</taxon>
        <taxon>Cricetidae</taxon>
        <taxon>Neotominae</taxon>
        <taxon>Neotoma</taxon>
    </lineage>
</organism>
<protein>
    <recommendedName>
        <fullName evidence="15">Guanine nucleotide-binding protein G(O) subunit alpha</fullName>
    </recommendedName>
</protein>
<comment type="caution">
    <text evidence="13">The sequence shown here is derived from an EMBL/GenBank/DDBJ whole genome shotgun (WGS) entry which is preliminary data.</text>
</comment>
<keyword evidence="8" id="KW-0807">Transducer</keyword>
<dbReference type="OrthoDB" id="5817230at2759"/>
<dbReference type="Proteomes" id="UP000092124">
    <property type="component" value="Unassembled WGS sequence"/>
</dbReference>
<dbReference type="SMART" id="SM00275">
    <property type="entry name" value="G_alpha"/>
    <property type="match status" value="1"/>
</dbReference>
<dbReference type="GO" id="GO:0007188">
    <property type="term" value="P:adenylate cyclase-modulating G protein-coupled receptor signaling pathway"/>
    <property type="evidence" value="ECO:0007669"/>
    <property type="project" value="InterPro"/>
</dbReference>
<feature type="binding site" evidence="12">
    <location>
        <position position="212"/>
    </location>
    <ligand>
        <name>Mg(2+)</name>
        <dbReference type="ChEBI" id="CHEBI:18420"/>
    </ligand>
</feature>
<dbReference type="Gene3D" id="1.10.400.10">
    <property type="entry name" value="GI Alpha 1, domain 2-like"/>
    <property type="match status" value="1"/>
</dbReference>
<dbReference type="EMBL" id="LZPO01107923">
    <property type="protein sequence ID" value="OBS60023.1"/>
    <property type="molecule type" value="Genomic_DNA"/>
</dbReference>
<sequence>MAPPPLRDLERQDRPQREAVLFVDCGVGSGAKGWASDPYWPNSSSVDELETAFWSNSPPRHSQYPRHMRAMPALWESEELLMHRTLQNVGTESRVQSTVRREGTRMLEEPCGPQLSTLGNQAALVGNPPCQADSKMVCDVVSRMEDTEPFSAELLSAMMRLWGDSGIQECFNRSREYQLNDSAKYYLDSLDRIGAADYQPTEQDILRTRVKTTGIVETHFTFKNLHFRLFDVGGQRSERKKWIHCFEDVTAIIFCVALSGYDQVLHEDETTNRMHESLKLFDSICNNKWFTDTSIILFLNKKDIFEEKITKSPLTICFPEYTGPSAFTEAVAHIQGQYESKNKSVHKEIYTHVTCATDTNNIQFVFDAVTDNRMHESLMLFDSICNNKFFIDTSIILFLNKKDLFGEKIKKSPLTICFPEYPGSNTYEDAAAYIQTQFESKNRSPNKEIYCHMTCATDTNNIQVVFDAVTDIIIANNLRGCGFSHWGRHTAAVLGLVPPRASSVKPMAGRNKPGEAF</sequence>
<dbReference type="AlphaFoldDB" id="A0A1A6G1G5"/>
<dbReference type="PANTHER" id="PTHR10218">
    <property type="entry name" value="GTP-BINDING PROTEIN ALPHA SUBUNIT"/>
    <property type="match status" value="1"/>
</dbReference>
<evidence type="ECO:0000256" key="6">
    <source>
        <dbReference type="ARBA" id="ARBA00022842"/>
    </source>
</evidence>
<dbReference type="GO" id="GO:0003924">
    <property type="term" value="F:GTPase activity"/>
    <property type="evidence" value="ECO:0007669"/>
    <property type="project" value="InterPro"/>
</dbReference>
<dbReference type="PRINTS" id="PR00318">
    <property type="entry name" value="GPROTEINA"/>
</dbReference>
<dbReference type="GO" id="GO:0031683">
    <property type="term" value="F:G-protein beta/gamma-subunit complex binding"/>
    <property type="evidence" value="ECO:0007669"/>
    <property type="project" value="InterPro"/>
</dbReference>